<dbReference type="Pfam" id="PF17123">
    <property type="entry name" value="zf-RING_11"/>
    <property type="match status" value="1"/>
</dbReference>
<feature type="region of interest" description="Disordered" evidence="5">
    <location>
        <begin position="115"/>
        <end position="173"/>
    </location>
</feature>
<keyword evidence="2 4" id="KW-0863">Zinc-finger</keyword>
<evidence type="ECO:0000313" key="9">
    <source>
        <dbReference type="Proteomes" id="UP001497457"/>
    </source>
</evidence>
<reference evidence="8 9" key="2">
    <citation type="submission" date="2024-10" db="EMBL/GenBank/DDBJ databases">
        <authorList>
            <person name="Ryan C."/>
        </authorList>
    </citation>
    <scope>NUCLEOTIDE SEQUENCE [LARGE SCALE GENOMIC DNA]</scope>
</reference>
<evidence type="ECO:0000256" key="1">
    <source>
        <dbReference type="ARBA" id="ARBA00022723"/>
    </source>
</evidence>
<feature type="transmembrane region" description="Helical" evidence="6">
    <location>
        <begin position="6"/>
        <end position="24"/>
    </location>
</feature>
<dbReference type="GO" id="GO:0008270">
    <property type="term" value="F:zinc ion binding"/>
    <property type="evidence" value="ECO:0007669"/>
    <property type="project" value="UniProtKB-KW"/>
</dbReference>
<dbReference type="InterPro" id="IPR001841">
    <property type="entry name" value="Znf_RING"/>
</dbReference>
<keyword evidence="6" id="KW-1133">Transmembrane helix</keyword>
<proteinExistence type="predicted"/>
<organism evidence="8 9">
    <name type="scientific">Urochloa decumbens</name>
    <dbReference type="NCBI Taxonomy" id="240449"/>
    <lineage>
        <taxon>Eukaryota</taxon>
        <taxon>Viridiplantae</taxon>
        <taxon>Streptophyta</taxon>
        <taxon>Embryophyta</taxon>
        <taxon>Tracheophyta</taxon>
        <taxon>Spermatophyta</taxon>
        <taxon>Magnoliopsida</taxon>
        <taxon>Liliopsida</taxon>
        <taxon>Poales</taxon>
        <taxon>Poaceae</taxon>
        <taxon>PACMAD clade</taxon>
        <taxon>Panicoideae</taxon>
        <taxon>Panicodae</taxon>
        <taxon>Paniceae</taxon>
        <taxon>Melinidinae</taxon>
        <taxon>Urochloa</taxon>
    </lineage>
</organism>
<evidence type="ECO:0000256" key="3">
    <source>
        <dbReference type="ARBA" id="ARBA00022833"/>
    </source>
</evidence>
<keyword evidence="1" id="KW-0479">Metal-binding</keyword>
<evidence type="ECO:0000256" key="6">
    <source>
        <dbReference type="SAM" id="Phobius"/>
    </source>
</evidence>
<dbReference type="InterPro" id="IPR013083">
    <property type="entry name" value="Znf_RING/FYVE/PHD"/>
</dbReference>
<evidence type="ECO:0000256" key="4">
    <source>
        <dbReference type="PROSITE-ProRule" id="PRU00175"/>
    </source>
</evidence>
<sequence length="173" mass="19193">MSAAVALGISIPCIVVGSCCAFAYRNSMKRWWRRAWRRLRVRTLGGVTTLERKLSYNCAICVGTMDAGEVVRTLSCNHVFHCRDNDKCEGHIDKWLRNEPRMSCPTCRKTPRLVMPWKAPPPASPESANQESSSSSSGLEDTAVPPRSPTDLEDPPLPQSSPVLEELLLEPAQ</sequence>
<dbReference type="SUPFAM" id="SSF57850">
    <property type="entry name" value="RING/U-box"/>
    <property type="match status" value="1"/>
</dbReference>
<evidence type="ECO:0000256" key="5">
    <source>
        <dbReference type="SAM" id="MobiDB-lite"/>
    </source>
</evidence>
<gene>
    <name evidence="8" type="ORF">URODEC1_LOCUS78939</name>
</gene>
<dbReference type="Gene3D" id="3.30.40.10">
    <property type="entry name" value="Zinc/RING finger domain, C3HC4 (zinc finger)"/>
    <property type="match status" value="1"/>
</dbReference>
<evidence type="ECO:0000259" key="7">
    <source>
        <dbReference type="PROSITE" id="PS50089"/>
    </source>
</evidence>
<evidence type="ECO:0000256" key="2">
    <source>
        <dbReference type="ARBA" id="ARBA00022771"/>
    </source>
</evidence>
<dbReference type="Proteomes" id="UP001497457">
    <property type="component" value="Chromosome 30rd"/>
</dbReference>
<feature type="compositionally biased region" description="Low complexity" evidence="5">
    <location>
        <begin position="160"/>
        <end position="173"/>
    </location>
</feature>
<accession>A0ABC9CWA7</accession>
<dbReference type="PROSITE" id="PS50089">
    <property type="entry name" value="ZF_RING_2"/>
    <property type="match status" value="1"/>
</dbReference>
<keyword evidence="6" id="KW-0472">Membrane</keyword>
<protein>
    <recommendedName>
        <fullName evidence="7">RING-type domain-containing protein</fullName>
    </recommendedName>
</protein>
<keyword evidence="3" id="KW-0862">Zinc</keyword>
<dbReference type="AlphaFoldDB" id="A0ABC9CWA7"/>
<keyword evidence="6" id="KW-0812">Transmembrane</keyword>
<dbReference type="EMBL" id="OZ075140">
    <property type="protein sequence ID" value="CAL5026737.1"/>
    <property type="molecule type" value="Genomic_DNA"/>
</dbReference>
<name>A0ABC9CWA7_9POAL</name>
<dbReference type="PANTHER" id="PTHR45969:SF90">
    <property type="entry name" value="OJ991113_30.9 PROTEIN"/>
    <property type="match status" value="1"/>
</dbReference>
<feature type="compositionally biased region" description="Low complexity" evidence="5">
    <location>
        <begin position="125"/>
        <end position="137"/>
    </location>
</feature>
<evidence type="ECO:0000313" key="8">
    <source>
        <dbReference type="EMBL" id="CAL5026737.1"/>
    </source>
</evidence>
<dbReference type="PANTHER" id="PTHR45969">
    <property type="entry name" value="RING ZINC FINGER PROTEIN-RELATED"/>
    <property type="match status" value="1"/>
</dbReference>
<reference evidence="9" key="1">
    <citation type="submission" date="2024-06" db="EMBL/GenBank/DDBJ databases">
        <authorList>
            <person name="Ryan C."/>
        </authorList>
    </citation>
    <scope>NUCLEOTIDE SEQUENCE [LARGE SCALE GENOMIC DNA]</scope>
</reference>
<keyword evidence="9" id="KW-1185">Reference proteome</keyword>
<feature type="domain" description="RING-type" evidence="7">
    <location>
        <begin position="58"/>
        <end position="108"/>
    </location>
</feature>